<comment type="pathway">
    <text evidence="2">Amino-acid biosynthesis; L-tryptophan biosynthesis; L-tryptophan from chorismate: step 4/5.</text>
</comment>
<dbReference type="RefSeq" id="WP_073360442.1">
    <property type="nucleotide sequence ID" value="NZ_FQVQ01000001.1"/>
</dbReference>
<dbReference type="InterPro" id="IPR013798">
    <property type="entry name" value="Indole-3-glycerol_P_synth_dom"/>
</dbReference>
<name>A0A1M4W3N7_9FLAO</name>
<dbReference type="InterPro" id="IPR045186">
    <property type="entry name" value="Indole-3-glycerol_P_synth"/>
</dbReference>
<dbReference type="OrthoDB" id="9804217at2"/>
<dbReference type="EMBL" id="FQVQ01000001">
    <property type="protein sequence ID" value="SHE75760.1"/>
    <property type="molecule type" value="Genomic_DNA"/>
</dbReference>
<evidence type="ECO:0000256" key="8">
    <source>
        <dbReference type="ARBA" id="ARBA00023239"/>
    </source>
</evidence>
<evidence type="ECO:0000259" key="9">
    <source>
        <dbReference type="Pfam" id="PF00218"/>
    </source>
</evidence>
<evidence type="ECO:0000256" key="1">
    <source>
        <dbReference type="ARBA" id="ARBA00001633"/>
    </source>
</evidence>
<sequence>MNLLDTIVQSKKQEIAYLKTHFSNRFFEEQPLFNSATRSLKKSIENSVTGGIIAEFKRQSPSKGVIHAHADVEAITTGYTAGLVAGISVLTDAPFFGAQPNDFAVARANNPIPLLRKDFILDEIQLWESKAMGADAILLIARILSGEALERLTAEAHQLGLEVLLELHQEEELEKINPELVDMVGINNRNLNSFEVALHHSIALGKKIPEKCLKIAESGIDAEETLRYLQQHGFHGFLIGEQFMKQENPAEYCQQFIHNLR</sequence>
<dbReference type="PANTHER" id="PTHR22854">
    <property type="entry name" value="TRYPTOPHAN BIOSYNTHESIS PROTEIN"/>
    <property type="match status" value="1"/>
</dbReference>
<dbReference type="UniPathway" id="UPA00035">
    <property type="reaction ID" value="UER00043"/>
</dbReference>
<dbReference type="STRING" id="1124188.SAMN05444377_101156"/>
<keyword evidence="4" id="KW-0028">Amino-acid biosynthesis</keyword>
<keyword evidence="11" id="KW-1185">Reference proteome</keyword>
<dbReference type="InterPro" id="IPR013785">
    <property type="entry name" value="Aldolase_TIM"/>
</dbReference>
<keyword evidence="5" id="KW-0210">Decarboxylase</keyword>
<gene>
    <name evidence="10" type="ORF">SAMN05444377_101156</name>
</gene>
<dbReference type="Gene3D" id="3.20.20.70">
    <property type="entry name" value="Aldolase class I"/>
    <property type="match status" value="1"/>
</dbReference>
<comment type="catalytic activity">
    <reaction evidence="1">
        <text>1-(2-carboxyphenylamino)-1-deoxy-D-ribulose 5-phosphate + H(+) = (1S,2R)-1-C-(indol-3-yl)glycerol 3-phosphate + CO2 + H2O</text>
        <dbReference type="Rhea" id="RHEA:23476"/>
        <dbReference type="ChEBI" id="CHEBI:15377"/>
        <dbReference type="ChEBI" id="CHEBI:15378"/>
        <dbReference type="ChEBI" id="CHEBI:16526"/>
        <dbReference type="ChEBI" id="CHEBI:58613"/>
        <dbReference type="ChEBI" id="CHEBI:58866"/>
        <dbReference type="EC" id="4.1.1.48"/>
    </reaction>
</comment>
<keyword evidence="6" id="KW-0822">Tryptophan biosynthesis</keyword>
<dbReference type="GO" id="GO:0004640">
    <property type="term" value="F:phosphoribosylanthranilate isomerase activity"/>
    <property type="evidence" value="ECO:0007669"/>
    <property type="project" value="TreeGrafter"/>
</dbReference>
<reference evidence="10 11" key="1">
    <citation type="submission" date="2016-11" db="EMBL/GenBank/DDBJ databases">
        <authorList>
            <person name="Jaros S."/>
            <person name="Januszkiewicz K."/>
            <person name="Wedrychowicz H."/>
        </authorList>
    </citation>
    <scope>NUCLEOTIDE SEQUENCE [LARGE SCALE GENOMIC DNA]</scope>
    <source>
        <strain evidence="10 11">DSM 25660</strain>
    </source>
</reference>
<dbReference type="AlphaFoldDB" id="A0A1M4W3N7"/>
<dbReference type="Proteomes" id="UP000184147">
    <property type="component" value="Unassembled WGS sequence"/>
</dbReference>
<dbReference type="PANTHER" id="PTHR22854:SF2">
    <property type="entry name" value="INDOLE-3-GLYCEROL-PHOSPHATE SYNTHASE"/>
    <property type="match status" value="1"/>
</dbReference>
<dbReference type="InterPro" id="IPR011060">
    <property type="entry name" value="RibuloseP-bd_barrel"/>
</dbReference>
<evidence type="ECO:0000256" key="6">
    <source>
        <dbReference type="ARBA" id="ARBA00022822"/>
    </source>
</evidence>
<feature type="domain" description="Indole-3-glycerol phosphate synthase" evidence="9">
    <location>
        <begin position="4"/>
        <end position="253"/>
    </location>
</feature>
<evidence type="ECO:0000256" key="4">
    <source>
        <dbReference type="ARBA" id="ARBA00022605"/>
    </source>
</evidence>
<accession>A0A1M4W3N7</accession>
<keyword evidence="8" id="KW-0456">Lyase</keyword>
<dbReference type="GO" id="GO:0000162">
    <property type="term" value="P:L-tryptophan biosynthetic process"/>
    <property type="evidence" value="ECO:0007669"/>
    <property type="project" value="UniProtKB-UniPathway"/>
</dbReference>
<evidence type="ECO:0000313" key="11">
    <source>
        <dbReference type="Proteomes" id="UP000184147"/>
    </source>
</evidence>
<dbReference type="SUPFAM" id="SSF51366">
    <property type="entry name" value="Ribulose-phoshate binding barrel"/>
    <property type="match status" value="1"/>
</dbReference>
<evidence type="ECO:0000313" key="10">
    <source>
        <dbReference type="EMBL" id="SHE75760.1"/>
    </source>
</evidence>
<keyword evidence="7" id="KW-0057">Aromatic amino acid biosynthesis</keyword>
<dbReference type="GO" id="GO:0004425">
    <property type="term" value="F:indole-3-glycerol-phosphate synthase activity"/>
    <property type="evidence" value="ECO:0007669"/>
    <property type="project" value="UniProtKB-EC"/>
</dbReference>
<dbReference type="Pfam" id="PF00218">
    <property type="entry name" value="IGPS"/>
    <property type="match status" value="1"/>
</dbReference>
<evidence type="ECO:0000256" key="7">
    <source>
        <dbReference type="ARBA" id="ARBA00023141"/>
    </source>
</evidence>
<dbReference type="EC" id="4.1.1.48" evidence="3"/>
<dbReference type="CDD" id="cd00331">
    <property type="entry name" value="IGPS"/>
    <property type="match status" value="1"/>
</dbReference>
<proteinExistence type="predicted"/>
<evidence type="ECO:0000256" key="3">
    <source>
        <dbReference type="ARBA" id="ARBA00012362"/>
    </source>
</evidence>
<protein>
    <recommendedName>
        <fullName evidence="3">indole-3-glycerol-phosphate synthase</fullName>
        <ecNumber evidence="3">4.1.1.48</ecNumber>
    </recommendedName>
</protein>
<evidence type="ECO:0000256" key="5">
    <source>
        <dbReference type="ARBA" id="ARBA00022793"/>
    </source>
</evidence>
<evidence type="ECO:0000256" key="2">
    <source>
        <dbReference type="ARBA" id="ARBA00004696"/>
    </source>
</evidence>
<organism evidence="10 11">
    <name type="scientific">Flavobacterium fontis</name>
    <dbReference type="NCBI Taxonomy" id="1124188"/>
    <lineage>
        <taxon>Bacteria</taxon>
        <taxon>Pseudomonadati</taxon>
        <taxon>Bacteroidota</taxon>
        <taxon>Flavobacteriia</taxon>
        <taxon>Flavobacteriales</taxon>
        <taxon>Flavobacteriaceae</taxon>
        <taxon>Flavobacterium</taxon>
    </lineage>
</organism>